<dbReference type="Pfam" id="PF03861">
    <property type="entry name" value="ANTAR"/>
    <property type="match status" value="1"/>
</dbReference>
<sequence>MRYLCPHTDLLLSHKHADDRDDVAARITHAVDTGESFSSRHRFLDTAGVEHSVMMVADRIHDDAGAVVGTTGFHIDPAETLAESERETLPAALPDIIEHRAVIEQAKGVLVRMYRIDAGQAFKVLTWCSQETNTRIRDLAAC</sequence>
<dbReference type="SMART" id="SM01012">
    <property type="entry name" value="ANTAR"/>
    <property type="match status" value="1"/>
</dbReference>
<comment type="caution">
    <text evidence="2">The sequence shown here is derived from an EMBL/GenBank/DDBJ whole genome shotgun (WGS) entry which is preliminary data.</text>
</comment>
<dbReference type="InterPro" id="IPR011006">
    <property type="entry name" value="CheY-like_superfamily"/>
</dbReference>
<gene>
    <name evidence="2" type="ORF">C5F51_32650</name>
</gene>
<dbReference type="AlphaFoldDB" id="A0A2S5ZWV6"/>
<protein>
    <submittedName>
        <fullName evidence="2">Transcription antitermination regulator</fullName>
    </submittedName>
</protein>
<dbReference type="EMBL" id="PSZD01000033">
    <property type="protein sequence ID" value="PPJ21951.1"/>
    <property type="molecule type" value="Genomic_DNA"/>
</dbReference>
<dbReference type="Proteomes" id="UP000238356">
    <property type="component" value="Unassembled WGS sequence"/>
</dbReference>
<evidence type="ECO:0000313" key="3">
    <source>
        <dbReference type="Proteomes" id="UP000238356"/>
    </source>
</evidence>
<dbReference type="Gene3D" id="3.30.450.20">
    <property type="entry name" value="PAS domain"/>
    <property type="match status" value="1"/>
</dbReference>
<organism evidence="2 3">
    <name type="scientific">Nocardia nova</name>
    <dbReference type="NCBI Taxonomy" id="37330"/>
    <lineage>
        <taxon>Bacteria</taxon>
        <taxon>Bacillati</taxon>
        <taxon>Actinomycetota</taxon>
        <taxon>Actinomycetes</taxon>
        <taxon>Mycobacteriales</taxon>
        <taxon>Nocardiaceae</taxon>
        <taxon>Nocardia</taxon>
    </lineage>
</organism>
<dbReference type="GO" id="GO:0003723">
    <property type="term" value="F:RNA binding"/>
    <property type="evidence" value="ECO:0007669"/>
    <property type="project" value="InterPro"/>
</dbReference>
<accession>A0A2S5ZWV6</accession>
<dbReference type="SUPFAM" id="SSF52172">
    <property type="entry name" value="CheY-like"/>
    <property type="match status" value="1"/>
</dbReference>
<dbReference type="InterPro" id="IPR036388">
    <property type="entry name" value="WH-like_DNA-bd_sf"/>
</dbReference>
<reference evidence="2 3" key="1">
    <citation type="submission" date="2018-02" db="EMBL/GenBank/DDBJ databases">
        <title>8 Nocardia nova and 1 Nocardia cyriacigeorgica strain used for evolution to TMP-SMX.</title>
        <authorList>
            <person name="Mehta H."/>
            <person name="Weng J."/>
            <person name="Shamoo Y."/>
        </authorList>
    </citation>
    <scope>NUCLEOTIDE SEQUENCE [LARGE SCALE GENOMIC DNA]</scope>
    <source>
        <strain evidence="2 3">BAA2227</strain>
    </source>
</reference>
<dbReference type="InterPro" id="IPR005561">
    <property type="entry name" value="ANTAR"/>
</dbReference>
<keyword evidence="3" id="KW-1185">Reference proteome</keyword>
<dbReference type="PROSITE" id="PS50921">
    <property type="entry name" value="ANTAR"/>
    <property type="match status" value="1"/>
</dbReference>
<evidence type="ECO:0000259" key="1">
    <source>
        <dbReference type="PROSITE" id="PS50921"/>
    </source>
</evidence>
<evidence type="ECO:0000313" key="2">
    <source>
        <dbReference type="EMBL" id="PPJ21951.1"/>
    </source>
</evidence>
<dbReference type="InterPro" id="IPR035965">
    <property type="entry name" value="PAS-like_dom_sf"/>
</dbReference>
<dbReference type="Gene3D" id="1.10.10.10">
    <property type="entry name" value="Winged helix-like DNA-binding domain superfamily/Winged helix DNA-binding domain"/>
    <property type="match status" value="1"/>
</dbReference>
<name>A0A2S5ZWV6_9NOCA</name>
<proteinExistence type="predicted"/>
<dbReference type="SUPFAM" id="SSF55785">
    <property type="entry name" value="PYP-like sensor domain (PAS domain)"/>
    <property type="match status" value="1"/>
</dbReference>
<feature type="domain" description="ANTAR" evidence="1">
    <location>
        <begin position="83"/>
        <end position="142"/>
    </location>
</feature>